<evidence type="ECO:0000313" key="3">
    <source>
        <dbReference type="EMBL" id="CAD9865403.1"/>
    </source>
</evidence>
<dbReference type="InterPro" id="IPR011032">
    <property type="entry name" value="GroES-like_sf"/>
</dbReference>
<feature type="domain" description="Enoyl reductase (ER)" evidence="2">
    <location>
        <begin position="7"/>
        <end position="352"/>
    </location>
</feature>
<dbReference type="PANTHER" id="PTHR43401:SF5">
    <property type="entry name" value="ALCOHOL DEHYDROGENASE-RELATED"/>
    <property type="match status" value="1"/>
</dbReference>
<dbReference type="Pfam" id="PF00107">
    <property type="entry name" value="ADH_zinc_N"/>
    <property type="match status" value="1"/>
</dbReference>
<proteinExistence type="predicted"/>
<evidence type="ECO:0000259" key="2">
    <source>
        <dbReference type="SMART" id="SM00829"/>
    </source>
</evidence>
<dbReference type="InterPro" id="IPR020843">
    <property type="entry name" value="ER"/>
</dbReference>
<protein>
    <recommendedName>
        <fullName evidence="2">Enoyl reductase (ER) domain-containing protein</fullName>
    </recommendedName>
</protein>
<organism evidence="3">
    <name type="scientific">Fibrocapsa japonica</name>
    <dbReference type="NCBI Taxonomy" id="94617"/>
    <lineage>
        <taxon>Eukaryota</taxon>
        <taxon>Sar</taxon>
        <taxon>Stramenopiles</taxon>
        <taxon>Ochrophyta</taxon>
        <taxon>Raphidophyceae</taxon>
        <taxon>Chattonellales</taxon>
        <taxon>Chattonellaceae</taxon>
        <taxon>Fibrocapsa</taxon>
    </lineage>
</organism>
<dbReference type="SUPFAM" id="SSF51735">
    <property type="entry name" value="NAD(P)-binding Rossmann-fold domains"/>
    <property type="match status" value="1"/>
</dbReference>
<dbReference type="GO" id="GO:0016491">
    <property type="term" value="F:oxidoreductase activity"/>
    <property type="evidence" value="ECO:0007669"/>
    <property type="project" value="UniProtKB-KW"/>
</dbReference>
<dbReference type="EMBL" id="HBHR01014127">
    <property type="protein sequence ID" value="CAD9865403.1"/>
    <property type="molecule type" value="Transcribed_RNA"/>
</dbReference>
<accession>A0A7S2V035</accession>
<dbReference type="SMART" id="SM00829">
    <property type="entry name" value="PKS_ER"/>
    <property type="match status" value="1"/>
</dbReference>
<dbReference type="InterPro" id="IPR013149">
    <property type="entry name" value="ADH-like_C"/>
</dbReference>
<dbReference type="Pfam" id="PF08240">
    <property type="entry name" value="ADH_N"/>
    <property type="match status" value="1"/>
</dbReference>
<dbReference type="InterPro" id="IPR050129">
    <property type="entry name" value="Zn_alcohol_dh"/>
</dbReference>
<reference evidence="3" key="1">
    <citation type="submission" date="2021-01" db="EMBL/GenBank/DDBJ databases">
        <authorList>
            <person name="Corre E."/>
            <person name="Pelletier E."/>
            <person name="Niang G."/>
            <person name="Scheremetjew M."/>
            <person name="Finn R."/>
            <person name="Kale V."/>
            <person name="Holt S."/>
            <person name="Cochrane G."/>
            <person name="Meng A."/>
            <person name="Brown T."/>
            <person name="Cohen L."/>
        </authorList>
    </citation>
    <scope>NUCLEOTIDE SEQUENCE</scope>
    <source>
        <strain evidence="3">CCMP1661</strain>
    </source>
</reference>
<evidence type="ECO:0000256" key="1">
    <source>
        <dbReference type="ARBA" id="ARBA00023002"/>
    </source>
</evidence>
<dbReference type="Gene3D" id="3.90.180.10">
    <property type="entry name" value="Medium-chain alcohol dehydrogenases, catalytic domain"/>
    <property type="match status" value="1"/>
</dbReference>
<gene>
    <name evidence="3" type="ORF">FJAP1339_LOCUS6985</name>
</gene>
<dbReference type="InterPro" id="IPR036291">
    <property type="entry name" value="NAD(P)-bd_dom_sf"/>
</dbReference>
<name>A0A7S2V035_9STRA</name>
<dbReference type="AlphaFoldDB" id="A0A7S2V035"/>
<sequence>MKAAVYRSFGGPIIIENVPKPVAPPGGVLLKVKATGVCRSDWHGWKGHDSDIVEHGLPFVPGHEVSGVVVELGTGTRSVNIGDRVAVPFILSCGSCYACCDLNRPTVCNDQNQPGFTQWGSFAEYLAVPRADRNLRVIPPEVSFIEAAALGCRFTTAYRAVMQQGRLKSSDTLAVFGCGGLGLSCIMLAASNGNENIIAADVSEDALAKAKELGATHTIHILPQDTNDQVQKQVLQLTAHTDGADVTVDAAGFASSCENAIWCTRRAGRMVQVGLPIGGPSPIVPMGLIAAKEIEIIGSHGFEADTLPELLKLVADQKLKPAELVERIVTLEEGARAIQTMDQGSPLGMTVVEQFNEIKCRL</sequence>
<dbReference type="PANTHER" id="PTHR43401">
    <property type="entry name" value="L-THREONINE 3-DEHYDROGENASE"/>
    <property type="match status" value="1"/>
</dbReference>
<keyword evidence="1" id="KW-0560">Oxidoreductase</keyword>
<dbReference type="InterPro" id="IPR013154">
    <property type="entry name" value="ADH-like_N"/>
</dbReference>
<dbReference type="SUPFAM" id="SSF50129">
    <property type="entry name" value="GroES-like"/>
    <property type="match status" value="1"/>
</dbReference>